<name>A0ACB6ZVX3_THEGA</name>
<protein>
    <submittedName>
        <fullName evidence="1">Uncharacterized protein</fullName>
    </submittedName>
</protein>
<evidence type="ECO:0000313" key="1">
    <source>
        <dbReference type="EMBL" id="KAF9653574.1"/>
    </source>
</evidence>
<keyword evidence="2" id="KW-1185">Reference proteome</keyword>
<comment type="caution">
    <text evidence="1">The sequence shown here is derived from an EMBL/GenBank/DDBJ whole genome shotgun (WGS) entry which is preliminary data.</text>
</comment>
<dbReference type="Proteomes" id="UP000886501">
    <property type="component" value="Unassembled WGS sequence"/>
</dbReference>
<reference evidence="1" key="2">
    <citation type="journal article" date="2020" name="Nat. Commun.">
        <title>Large-scale genome sequencing of mycorrhizal fungi provides insights into the early evolution of symbiotic traits.</title>
        <authorList>
            <person name="Miyauchi S."/>
            <person name="Kiss E."/>
            <person name="Kuo A."/>
            <person name="Drula E."/>
            <person name="Kohler A."/>
            <person name="Sanchez-Garcia M."/>
            <person name="Morin E."/>
            <person name="Andreopoulos B."/>
            <person name="Barry K.W."/>
            <person name="Bonito G."/>
            <person name="Buee M."/>
            <person name="Carver A."/>
            <person name="Chen C."/>
            <person name="Cichocki N."/>
            <person name="Clum A."/>
            <person name="Culley D."/>
            <person name="Crous P.W."/>
            <person name="Fauchery L."/>
            <person name="Girlanda M."/>
            <person name="Hayes R.D."/>
            <person name="Keri Z."/>
            <person name="LaButti K."/>
            <person name="Lipzen A."/>
            <person name="Lombard V."/>
            <person name="Magnuson J."/>
            <person name="Maillard F."/>
            <person name="Murat C."/>
            <person name="Nolan M."/>
            <person name="Ohm R.A."/>
            <person name="Pangilinan J."/>
            <person name="Pereira M.F."/>
            <person name="Perotto S."/>
            <person name="Peter M."/>
            <person name="Pfister S."/>
            <person name="Riley R."/>
            <person name="Sitrit Y."/>
            <person name="Stielow J.B."/>
            <person name="Szollosi G."/>
            <person name="Zifcakova L."/>
            <person name="Stursova M."/>
            <person name="Spatafora J.W."/>
            <person name="Tedersoo L."/>
            <person name="Vaario L.M."/>
            <person name="Yamada A."/>
            <person name="Yan M."/>
            <person name="Wang P."/>
            <person name="Xu J."/>
            <person name="Bruns T."/>
            <person name="Baldrian P."/>
            <person name="Vilgalys R."/>
            <person name="Dunand C."/>
            <person name="Henrissat B."/>
            <person name="Grigoriev I.V."/>
            <person name="Hibbett D."/>
            <person name="Nagy L.G."/>
            <person name="Martin F.M."/>
        </authorList>
    </citation>
    <scope>NUCLEOTIDE SEQUENCE</scope>
    <source>
        <strain evidence="1">P2</strain>
    </source>
</reference>
<dbReference type="EMBL" id="MU117963">
    <property type="protein sequence ID" value="KAF9653574.1"/>
    <property type="molecule type" value="Genomic_DNA"/>
</dbReference>
<accession>A0ACB6ZVX3</accession>
<proteinExistence type="predicted"/>
<gene>
    <name evidence="1" type="ORF">BDM02DRAFT_3125545</name>
</gene>
<sequence>MSDDSPASTQAPLTPQSTGSVDADSSPNGKDKPDPFPWNNKQRRQVAFYPNLNSSNKPQKPFSRSATKRESVMTLGSIEHLQHYFTKAGLTANRDSLSTVTKGLVPALGRSVAQLSIQPSDKALQFQLPPSPTIPQPVQQAFPPYVKTFEIDPENLRPGLIDDLESIVHVWHLNDDSDVAPPSAPDQVPTVSGTGGDTEPSDNFDVLKALKITTRAIRSVRNYVVSLPSESFAITSNQRQYYRPQHLTNLALQKRHSPNPSSASLALSRIRKAALGTLSVLRLLEESSRLPLSDDAYDAQSDHGSRSRVPSPSNHSDSVDGDRSPTSDDNQLAFTLIRVQGRDEQVPVWEDPDDDFNQPQEEQKREGWEERLVLGSGWLYKQDIQLSSLTKERQEVKAYLDVVDEVLFSGPKDGQRGWRRERERSLKNRRVSAGEADRRGAGPPDVRPFNRCVVSTSILNDSLAEEPEGMDAIEEESVVDDDDLPEWAKRTTFHNDPLGRIHAFLKSVLPSPLIAVLPDDTSNRTTILEKLASGQLLCVAYNAAVRQSRKPWGYISQDSIHDIATLEAAAEVAEAKRSGWTFRKSDNLRLWAAALKLRYLLPVVMPNSDPTLKRRKVLNGVVGARPHTGSNTPSHGTPVTSPTKQKFKTEEVPIFFDGSLVAKQGEGWDTMLETTINRWVECVVAERRGER</sequence>
<reference evidence="1" key="1">
    <citation type="submission" date="2019-10" db="EMBL/GenBank/DDBJ databases">
        <authorList>
            <consortium name="DOE Joint Genome Institute"/>
            <person name="Kuo A."/>
            <person name="Miyauchi S."/>
            <person name="Kiss E."/>
            <person name="Drula E."/>
            <person name="Kohler A."/>
            <person name="Sanchez-Garcia M."/>
            <person name="Andreopoulos B."/>
            <person name="Barry K.W."/>
            <person name="Bonito G."/>
            <person name="Buee M."/>
            <person name="Carver A."/>
            <person name="Chen C."/>
            <person name="Cichocki N."/>
            <person name="Clum A."/>
            <person name="Culley D."/>
            <person name="Crous P.W."/>
            <person name="Fauchery L."/>
            <person name="Girlanda M."/>
            <person name="Hayes R."/>
            <person name="Keri Z."/>
            <person name="Labutti K."/>
            <person name="Lipzen A."/>
            <person name="Lombard V."/>
            <person name="Magnuson J."/>
            <person name="Maillard F."/>
            <person name="Morin E."/>
            <person name="Murat C."/>
            <person name="Nolan M."/>
            <person name="Ohm R."/>
            <person name="Pangilinan J."/>
            <person name="Pereira M."/>
            <person name="Perotto S."/>
            <person name="Peter M."/>
            <person name="Riley R."/>
            <person name="Sitrit Y."/>
            <person name="Stielow B."/>
            <person name="Szollosi G."/>
            <person name="Zifcakova L."/>
            <person name="Stursova M."/>
            <person name="Spatafora J.W."/>
            <person name="Tedersoo L."/>
            <person name="Vaario L.-M."/>
            <person name="Yamada A."/>
            <person name="Yan M."/>
            <person name="Wang P."/>
            <person name="Xu J."/>
            <person name="Bruns T."/>
            <person name="Baldrian P."/>
            <person name="Vilgalys R."/>
            <person name="Henrissat B."/>
            <person name="Grigoriev I.V."/>
            <person name="Hibbett D."/>
            <person name="Nagy L.G."/>
            <person name="Martin F.M."/>
        </authorList>
    </citation>
    <scope>NUCLEOTIDE SEQUENCE</scope>
    <source>
        <strain evidence="1">P2</strain>
    </source>
</reference>
<evidence type="ECO:0000313" key="2">
    <source>
        <dbReference type="Proteomes" id="UP000886501"/>
    </source>
</evidence>
<organism evidence="1 2">
    <name type="scientific">Thelephora ganbajun</name>
    <name type="common">Ganba fungus</name>
    <dbReference type="NCBI Taxonomy" id="370292"/>
    <lineage>
        <taxon>Eukaryota</taxon>
        <taxon>Fungi</taxon>
        <taxon>Dikarya</taxon>
        <taxon>Basidiomycota</taxon>
        <taxon>Agaricomycotina</taxon>
        <taxon>Agaricomycetes</taxon>
        <taxon>Thelephorales</taxon>
        <taxon>Thelephoraceae</taxon>
        <taxon>Thelephora</taxon>
    </lineage>
</organism>